<keyword evidence="2" id="KW-0808">Transferase</keyword>
<dbReference type="InterPro" id="IPR000182">
    <property type="entry name" value="GNAT_dom"/>
</dbReference>
<accession>A0A845R172</accession>
<dbReference type="PROSITE" id="PS51186">
    <property type="entry name" value="GNAT"/>
    <property type="match status" value="1"/>
</dbReference>
<comment type="caution">
    <text evidence="2">The sequence shown here is derived from an EMBL/GenBank/DDBJ whole genome shotgun (WGS) entry which is preliminary data.</text>
</comment>
<reference evidence="2 3" key="1">
    <citation type="submission" date="2018-08" db="EMBL/GenBank/DDBJ databases">
        <title>Murine metabolic-syndrome-specific gut microbial biobank.</title>
        <authorList>
            <person name="Liu C."/>
        </authorList>
    </citation>
    <scope>NUCLEOTIDE SEQUENCE [LARGE SCALE GENOMIC DNA]</scope>
    <source>
        <strain evidence="2 3">583</strain>
    </source>
</reference>
<dbReference type="RefSeq" id="WP_160197709.1">
    <property type="nucleotide sequence ID" value="NZ_QXXA01000011.1"/>
</dbReference>
<protein>
    <submittedName>
        <fullName evidence="2">N-acetyltransferase</fullName>
    </submittedName>
</protein>
<sequence>MEFNFVPMNLDYAKEMIDNWKYGEEYYIYDYVNEEELLLNEESWGHGKFAVLNEKGELVGEFTIEFFKEGEEDSEDEGYVEHKVVRSNPKSTYEMWVGWGLKPELCGKGLGEHYISSCIDFAIEEYNYKGKYIHFGVASFNKRAIKVYERLGFKTFRTCEGEISNEKFDIYQMRRKVI</sequence>
<dbReference type="InterPro" id="IPR016181">
    <property type="entry name" value="Acyl_CoA_acyltransferase"/>
</dbReference>
<dbReference type="EMBL" id="QXXA01000011">
    <property type="protein sequence ID" value="NBI07238.1"/>
    <property type="molecule type" value="Genomic_DNA"/>
</dbReference>
<gene>
    <name evidence="2" type="ORF">D3Z33_10295</name>
</gene>
<evidence type="ECO:0000259" key="1">
    <source>
        <dbReference type="PROSITE" id="PS51186"/>
    </source>
</evidence>
<feature type="domain" description="N-acetyltransferase" evidence="1">
    <location>
        <begin position="3"/>
        <end position="178"/>
    </location>
</feature>
<dbReference type="SUPFAM" id="SSF55729">
    <property type="entry name" value="Acyl-CoA N-acyltransferases (Nat)"/>
    <property type="match status" value="1"/>
</dbReference>
<organism evidence="2 3">
    <name type="scientific">Senegalia massiliensis</name>
    <dbReference type="NCBI Taxonomy" id="1720316"/>
    <lineage>
        <taxon>Bacteria</taxon>
        <taxon>Bacillati</taxon>
        <taxon>Bacillota</taxon>
        <taxon>Clostridia</taxon>
        <taxon>Eubacteriales</taxon>
        <taxon>Clostridiaceae</taxon>
        <taxon>Senegalia</taxon>
    </lineage>
</organism>
<dbReference type="AlphaFoldDB" id="A0A845R172"/>
<dbReference type="Proteomes" id="UP000467132">
    <property type="component" value="Unassembled WGS sequence"/>
</dbReference>
<keyword evidence="3" id="KW-1185">Reference proteome</keyword>
<dbReference type="GO" id="GO:0016747">
    <property type="term" value="F:acyltransferase activity, transferring groups other than amino-acyl groups"/>
    <property type="evidence" value="ECO:0007669"/>
    <property type="project" value="InterPro"/>
</dbReference>
<dbReference type="OrthoDB" id="423921at2"/>
<dbReference type="Gene3D" id="3.40.630.30">
    <property type="match status" value="1"/>
</dbReference>
<evidence type="ECO:0000313" key="3">
    <source>
        <dbReference type="Proteomes" id="UP000467132"/>
    </source>
</evidence>
<evidence type="ECO:0000313" key="2">
    <source>
        <dbReference type="EMBL" id="NBI07238.1"/>
    </source>
</evidence>
<proteinExistence type="predicted"/>
<name>A0A845R172_9CLOT</name>
<dbReference type="Pfam" id="PF00583">
    <property type="entry name" value="Acetyltransf_1"/>
    <property type="match status" value="1"/>
</dbReference>